<evidence type="ECO:0000313" key="7">
    <source>
        <dbReference type="EMBL" id="WWD16271.1"/>
    </source>
</evidence>
<evidence type="ECO:0000256" key="5">
    <source>
        <dbReference type="ARBA" id="ARBA00023136"/>
    </source>
</evidence>
<feature type="transmembrane region" description="Helical" evidence="6">
    <location>
        <begin position="440"/>
        <end position="464"/>
    </location>
</feature>
<dbReference type="KEGG" id="ksn:43588680"/>
<dbReference type="RefSeq" id="XP_065822896.1">
    <property type="nucleotide sequence ID" value="XM_065966824.1"/>
</dbReference>
<feature type="transmembrane region" description="Helical" evidence="6">
    <location>
        <begin position="221"/>
        <end position="242"/>
    </location>
</feature>
<feature type="transmembrane region" description="Helical" evidence="6">
    <location>
        <begin position="160"/>
        <end position="181"/>
    </location>
</feature>
<evidence type="ECO:0000256" key="2">
    <source>
        <dbReference type="ARBA" id="ARBA00022448"/>
    </source>
</evidence>
<keyword evidence="8" id="KW-1185">Reference proteome</keyword>
<reference evidence="7" key="1">
    <citation type="submission" date="2017-08" db="EMBL/GenBank/DDBJ databases">
        <authorList>
            <person name="Cuomo C."/>
            <person name="Billmyre B."/>
            <person name="Heitman J."/>
        </authorList>
    </citation>
    <scope>NUCLEOTIDE SEQUENCE</scope>
    <source>
        <strain evidence="7">CBS 12478</strain>
    </source>
</reference>
<accession>A0AAJ8MV63</accession>
<feature type="transmembrane region" description="Helical" evidence="6">
    <location>
        <begin position="351"/>
        <end position="368"/>
    </location>
</feature>
<reference evidence="7" key="2">
    <citation type="submission" date="2024-01" db="EMBL/GenBank/DDBJ databases">
        <title>Comparative genomics of Cryptococcus and Kwoniella reveals pathogenesis evolution and contrasting modes of karyotype evolution via chromosome fusion or intercentromeric recombination.</title>
        <authorList>
            <person name="Coelho M.A."/>
            <person name="David-Palma M."/>
            <person name="Shea T."/>
            <person name="Bowers K."/>
            <person name="McGinley-Smith S."/>
            <person name="Mohammad A.W."/>
            <person name="Gnirke A."/>
            <person name="Yurkov A.M."/>
            <person name="Nowrousian M."/>
            <person name="Sun S."/>
            <person name="Cuomo C.A."/>
            <person name="Heitman J."/>
        </authorList>
    </citation>
    <scope>NUCLEOTIDE SEQUENCE</scope>
    <source>
        <strain evidence="7">CBS 12478</strain>
    </source>
</reference>
<gene>
    <name evidence="7" type="ORF">CI109_100697</name>
</gene>
<sequence>MTIDDEEKHVREAAVNVIDAPKDLTEEKRETYDVAAAFLADVAARPDAAELLAPWTDAEENAVKRKLDRIVMVLLFFSNLMSGTDKVLLGTAATFGFRTDLHLANSIPYFGMIGFVYLQSFIFQKFPIGKTIGVNVFFYGICTFGNAGAKNFAGLAACRFLLGVFEGAGHSATGIVISMFWKKSEQPWRTAVMFSTLSSVVNGLLSFALQFYNPGPISRWRLLFVIMGCWSIIVGVMDYFFLPSDPTQAWWLTDRQKVIAIRRTAGNQTGILNHHVKWDQVREALVDVKTWLLAVSLNIPNGGLIGFNSLIVQSLGYSVKEVTLLAIPTGVVSWVSSLIFAKLATKTKRPLLCTIISILICLAATIMLKTIPRSNKGGSLAALFILYCYWAPYIIMGSSILYANVAGTTKKIAVYGISYWGYCVGNLVGPQTFISTEAPLYPSATLTMLIGYCLSILLVILYGISCWSSNKLKEKEQAEWEATHHDEDVAEEWKDLTDRQNPYFRYSW</sequence>
<dbReference type="GeneID" id="43588680"/>
<dbReference type="PANTHER" id="PTHR43791">
    <property type="entry name" value="PERMEASE-RELATED"/>
    <property type="match status" value="1"/>
</dbReference>
<dbReference type="InterPro" id="IPR011701">
    <property type="entry name" value="MFS"/>
</dbReference>
<evidence type="ECO:0008006" key="9">
    <source>
        <dbReference type="Google" id="ProtNLM"/>
    </source>
</evidence>
<feature type="transmembrane region" description="Helical" evidence="6">
    <location>
        <begin position="107"/>
        <end position="123"/>
    </location>
</feature>
<dbReference type="Gene3D" id="1.20.1250.20">
    <property type="entry name" value="MFS general substrate transporter like domains"/>
    <property type="match status" value="1"/>
</dbReference>
<feature type="transmembrane region" description="Helical" evidence="6">
    <location>
        <begin position="322"/>
        <end position="344"/>
    </location>
</feature>
<protein>
    <recommendedName>
        <fullName evidence="9">Major facilitator superfamily (MFS) profile domain-containing protein</fullName>
    </recommendedName>
</protein>
<dbReference type="Pfam" id="PF07690">
    <property type="entry name" value="MFS_1"/>
    <property type="match status" value="1"/>
</dbReference>
<evidence type="ECO:0000313" key="8">
    <source>
        <dbReference type="Proteomes" id="UP000322225"/>
    </source>
</evidence>
<keyword evidence="4 6" id="KW-1133">Transmembrane helix</keyword>
<evidence type="ECO:0000256" key="6">
    <source>
        <dbReference type="SAM" id="Phobius"/>
    </source>
</evidence>
<organism evidence="7 8">
    <name type="scientific">Kwoniella shandongensis</name>
    <dbReference type="NCBI Taxonomy" id="1734106"/>
    <lineage>
        <taxon>Eukaryota</taxon>
        <taxon>Fungi</taxon>
        <taxon>Dikarya</taxon>
        <taxon>Basidiomycota</taxon>
        <taxon>Agaricomycotina</taxon>
        <taxon>Tremellomycetes</taxon>
        <taxon>Tremellales</taxon>
        <taxon>Cryptococcaceae</taxon>
        <taxon>Kwoniella</taxon>
    </lineage>
</organism>
<proteinExistence type="predicted"/>
<dbReference type="GO" id="GO:0022857">
    <property type="term" value="F:transmembrane transporter activity"/>
    <property type="evidence" value="ECO:0007669"/>
    <property type="project" value="InterPro"/>
</dbReference>
<feature type="transmembrane region" description="Helical" evidence="6">
    <location>
        <begin position="380"/>
        <end position="405"/>
    </location>
</feature>
<comment type="subcellular location">
    <subcellularLocation>
        <location evidence="1">Membrane</location>
        <topology evidence="1">Multi-pass membrane protein</topology>
    </subcellularLocation>
</comment>
<keyword evidence="2" id="KW-0813">Transport</keyword>
<evidence type="ECO:0000256" key="3">
    <source>
        <dbReference type="ARBA" id="ARBA00022692"/>
    </source>
</evidence>
<keyword evidence="3 6" id="KW-0812">Transmembrane</keyword>
<dbReference type="PANTHER" id="PTHR43791:SF41">
    <property type="entry name" value="MAJOR FACILITATOR SUPERFAMILY (MFS) PROFILE DOMAIN-CONTAINING PROTEIN"/>
    <property type="match status" value="1"/>
</dbReference>
<evidence type="ECO:0000256" key="4">
    <source>
        <dbReference type="ARBA" id="ARBA00022989"/>
    </source>
</evidence>
<feature type="transmembrane region" description="Helical" evidence="6">
    <location>
        <begin position="412"/>
        <end position="434"/>
    </location>
</feature>
<feature type="transmembrane region" description="Helical" evidence="6">
    <location>
        <begin position="187"/>
        <end position="209"/>
    </location>
</feature>
<keyword evidence="5 6" id="KW-0472">Membrane</keyword>
<name>A0AAJ8MV63_9TREE</name>
<dbReference type="EMBL" id="CP144051">
    <property type="protein sequence ID" value="WWD16271.1"/>
    <property type="molecule type" value="Genomic_DNA"/>
</dbReference>
<evidence type="ECO:0000256" key="1">
    <source>
        <dbReference type="ARBA" id="ARBA00004141"/>
    </source>
</evidence>
<dbReference type="InterPro" id="IPR036259">
    <property type="entry name" value="MFS_trans_sf"/>
</dbReference>
<dbReference type="AlphaFoldDB" id="A0AAJ8MV63"/>
<dbReference type="Proteomes" id="UP000322225">
    <property type="component" value="Chromosome 1"/>
</dbReference>
<dbReference type="GO" id="GO:0016020">
    <property type="term" value="C:membrane"/>
    <property type="evidence" value="ECO:0007669"/>
    <property type="project" value="UniProtKB-SubCell"/>
</dbReference>
<dbReference type="SUPFAM" id="SSF103473">
    <property type="entry name" value="MFS general substrate transporter"/>
    <property type="match status" value="1"/>
</dbReference>